<dbReference type="InterPro" id="IPR029132">
    <property type="entry name" value="CBAH/NAAA_C"/>
</dbReference>
<dbReference type="GO" id="GO:0016787">
    <property type="term" value="F:hydrolase activity"/>
    <property type="evidence" value="ECO:0007669"/>
    <property type="project" value="UniProtKB-KW"/>
</dbReference>
<evidence type="ECO:0000259" key="3">
    <source>
        <dbReference type="Pfam" id="PF02275"/>
    </source>
</evidence>
<proteinExistence type="inferred from homology"/>
<evidence type="ECO:0000313" key="5">
    <source>
        <dbReference type="Proteomes" id="UP000247523"/>
    </source>
</evidence>
<evidence type="ECO:0000256" key="2">
    <source>
        <dbReference type="ARBA" id="ARBA00022801"/>
    </source>
</evidence>
<sequence>MSKRKRMVLTSVVTLLVILLGFIGYVGVRIIPTLNTITKLTDGFYMMDYLVHYDVDKMMEGITDEGAVYEYGASQLLFADADINLSGIGCTTFNTVNENKEHLFGRNFDYTDGFVMLLWTHPDNGYTSVSTVDLDLISQGGEPDNYFSSLYTLYAPFACVDGMNEKGLCIAVLELETDATYQSTDNPDLTTTTIIRAVLDRAANVEEAIKIFESYDMHDDLDVKCAYHYHVTDANGDSIVIEYVNGEINRIDPQDNVNYQVVANYYLTKGIKDTNGFGQERVATATNALMKANGILSKDQAMDVLQSVGVDKQNWFGYECSTLWSVVYNTNDLTYDVCYKLDYNTVYTFSLLNPEEYTVRTNK</sequence>
<dbReference type="AlphaFoldDB" id="A0A318EUE0"/>
<organism evidence="4 5">
    <name type="scientific">Lachnotalea glycerini</name>
    <dbReference type="NCBI Taxonomy" id="1763509"/>
    <lineage>
        <taxon>Bacteria</taxon>
        <taxon>Bacillati</taxon>
        <taxon>Bacillota</taxon>
        <taxon>Clostridia</taxon>
        <taxon>Lachnospirales</taxon>
        <taxon>Lachnospiraceae</taxon>
        <taxon>Lachnotalea</taxon>
    </lineage>
</organism>
<dbReference type="CDD" id="cd01935">
    <property type="entry name" value="Ntn_CGH_like"/>
    <property type="match status" value="1"/>
</dbReference>
<dbReference type="RefSeq" id="WP_110290930.1">
    <property type="nucleotide sequence ID" value="NZ_QICS01000003.1"/>
</dbReference>
<evidence type="ECO:0000256" key="1">
    <source>
        <dbReference type="ARBA" id="ARBA00006625"/>
    </source>
</evidence>
<keyword evidence="2 4" id="KW-0378">Hydrolase</keyword>
<evidence type="ECO:0000313" key="4">
    <source>
        <dbReference type="EMBL" id="PXV91868.1"/>
    </source>
</evidence>
<feature type="domain" description="Choloylglycine hydrolase/NAAA C-terminal" evidence="3">
    <location>
        <begin position="90"/>
        <end position="249"/>
    </location>
</feature>
<dbReference type="Pfam" id="PF02275">
    <property type="entry name" value="CBAH"/>
    <property type="match status" value="1"/>
</dbReference>
<comment type="similarity">
    <text evidence="1">Belongs to the peptidase C59 family.</text>
</comment>
<reference evidence="4 5" key="1">
    <citation type="submission" date="2018-05" db="EMBL/GenBank/DDBJ databases">
        <title>Genomic Encyclopedia of Type Strains, Phase IV (KMG-IV): sequencing the most valuable type-strain genomes for metagenomic binning, comparative biology and taxonomic classification.</title>
        <authorList>
            <person name="Goeker M."/>
        </authorList>
    </citation>
    <scope>NUCLEOTIDE SEQUENCE [LARGE SCALE GENOMIC DNA]</scope>
    <source>
        <strain evidence="4 5">DSM 28816</strain>
    </source>
</reference>
<dbReference type="EMBL" id="QICS01000003">
    <property type="protein sequence ID" value="PXV91868.1"/>
    <property type="molecule type" value="Genomic_DNA"/>
</dbReference>
<comment type="caution">
    <text evidence="4">The sequence shown here is derived from an EMBL/GenBank/DDBJ whole genome shotgun (WGS) entry which is preliminary data.</text>
</comment>
<name>A0A318EUE0_9FIRM</name>
<dbReference type="PANTHER" id="PTHR35527">
    <property type="entry name" value="CHOLOYLGLYCINE HYDROLASE"/>
    <property type="match status" value="1"/>
</dbReference>
<protein>
    <submittedName>
        <fullName evidence="4">Linear amide C-N hydrolase (Choloylglycine hydrolase family)</fullName>
    </submittedName>
</protein>
<dbReference type="SUPFAM" id="SSF56235">
    <property type="entry name" value="N-terminal nucleophile aminohydrolases (Ntn hydrolases)"/>
    <property type="match status" value="1"/>
</dbReference>
<dbReference type="Proteomes" id="UP000247523">
    <property type="component" value="Unassembled WGS sequence"/>
</dbReference>
<accession>A0A318EUE0</accession>
<dbReference type="InterPro" id="IPR029055">
    <property type="entry name" value="Ntn_hydrolases_N"/>
</dbReference>
<dbReference type="PANTHER" id="PTHR35527:SF2">
    <property type="entry name" value="HYDROLASE"/>
    <property type="match status" value="1"/>
</dbReference>
<dbReference type="InterPro" id="IPR052193">
    <property type="entry name" value="Peptidase_C59"/>
</dbReference>
<dbReference type="Gene3D" id="3.60.60.10">
    <property type="entry name" value="Penicillin V Acylase, Chain A"/>
    <property type="match status" value="1"/>
</dbReference>
<gene>
    <name evidence="4" type="ORF">C8E03_103439</name>
</gene>